<feature type="compositionally biased region" description="Low complexity" evidence="8">
    <location>
        <begin position="16"/>
        <end position="29"/>
    </location>
</feature>
<dbReference type="GO" id="GO:0003682">
    <property type="term" value="F:chromatin binding"/>
    <property type="evidence" value="ECO:0007669"/>
    <property type="project" value="UniProtKB-ARBA"/>
</dbReference>
<evidence type="ECO:0000256" key="1">
    <source>
        <dbReference type="ARBA" id="ARBA00004123"/>
    </source>
</evidence>
<dbReference type="GO" id="GO:0031507">
    <property type="term" value="P:heterochromatin formation"/>
    <property type="evidence" value="ECO:0007669"/>
    <property type="project" value="UniProtKB-ARBA"/>
</dbReference>
<keyword evidence="6" id="KW-0539">Nucleus</keyword>
<evidence type="ECO:0000256" key="2">
    <source>
        <dbReference type="ARBA" id="ARBA00022737"/>
    </source>
</evidence>
<dbReference type="AlphaFoldDB" id="A0A9N9QQQ4"/>
<accession>A0A9N9QQQ4</accession>
<dbReference type="InterPro" id="IPR017984">
    <property type="entry name" value="Chromo_dom_subgr"/>
</dbReference>
<evidence type="ECO:0000256" key="4">
    <source>
        <dbReference type="ARBA" id="ARBA00023015"/>
    </source>
</evidence>
<dbReference type="InterPro" id="IPR016197">
    <property type="entry name" value="Chromo-like_dom_sf"/>
</dbReference>
<evidence type="ECO:0000313" key="11">
    <source>
        <dbReference type="Proteomes" id="UP001152799"/>
    </source>
</evidence>
<dbReference type="InterPro" id="IPR023779">
    <property type="entry name" value="Chromodomain_CS"/>
</dbReference>
<proteinExistence type="predicted"/>
<evidence type="ECO:0000256" key="7">
    <source>
        <dbReference type="ARBA" id="ARBA00073803"/>
    </source>
</evidence>
<dbReference type="EMBL" id="OU892281">
    <property type="protein sequence ID" value="CAG9768793.1"/>
    <property type="molecule type" value="Genomic_DNA"/>
</dbReference>
<dbReference type="PROSITE" id="PS50013">
    <property type="entry name" value="CHROMO_2"/>
    <property type="match status" value="2"/>
</dbReference>
<keyword evidence="11" id="KW-1185">Reference proteome</keyword>
<dbReference type="FunFam" id="2.40.50.40:FF:000031">
    <property type="entry name" value="Heterochromatin protein 1"/>
    <property type="match status" value="1"/>
</dbReference>
<evidence type="ECO:0000259" key="9">
    <source>
        <dbReference type="PROSITE" id="PS50013"/>
    </source>
</evidence>
<feature type="region of interest" description="Disordered" evidence="8">
    <location>
        <begin position="16"/>
        <end position="36"/>
    </location>
</feature>
<dbReference type="SUPFAM" id="SSF54160">
    <property type="entry name" value="Chromo domain-like"/>
    <property type="match status" value="2"/>
</dbReference>
<evidence type="ECO:0000256" key="6">
    <source>
        <dbReference type="ARBA" id="ARBA00023242"/>
    </source>
</evidence>
<dbReference type="FunFam" id="2.40.50.40:FF:000007">
    <property type="entry name" value="Chromobox protein homolog 1"/>
    <property type="match status" value="1"/>
</dbReference>
<dbReference type="Gene3D" id="2.40.50.40">
    <property type="match status" value="2"/>
</dbReference>
<gene>
    <name evidence="10" type="ORF">CEUTPL_LOCUS9315</name>
</gene>
<reference evidence="10" key="1">
    <citation type="submission" date="2022-01" db="EMBL/GenBank/DDBJ databases">
        <authorList>
            <person name="King R."/>
        </authorList>
    </citation>
    <scope>NUCLEOTIDE SEQUENCE</scope>
</reference>
<dbReference type="InterPro" id="IPR000953">
    <property type="entry name" value="Chromo/chromo_shadow_dom"/>
</dbReference>
<dbReference type="PROSITE" id="PS00598">
    <property type="entry name" value="CHROMO_1"/>
    <property type="match status" value="1"/>
</dbReference>
<dbReference type="Pfam" id="PF01393">
    <property type="entry name" value="Chromo_shadow"/>
    <property type="match status" value="1"/>
</dbReference>
<dbReference type="SMART" id="SM00300">
    <property type="entry name" value="ChSh"/>
    <property type="match status" value="1"/>
</dbReference>
<dbReference type="Pfam" id="PF00385">
    <property type="entry name" value="Chromo"/>
    <property type="match status" value="1"/>
</dbReference>
<name>A0A9N9QQQ4_9CUCU</name>
<dbReference type="GO" id="GO:0000792">
    <property type="term" value="C:heterochromatin"/>
    <property type="evidence" value="ECO:0007669"/>
    <property type="project" value="UniProtKB-ARBA"/>
</dbReference>
<dbReference type="InterPro" id="IPR051219">
    <property type="entry name" value="Heterochromatin_chromo-domain"/>
</dbReference>
<keyword evidence="3" id="KW-0156">Chromatin regulator</keyword>
<dbReference type="SMART" id="SM00298">
    <property type="entry name" value="CHROMO"/>
    <property type="match status" value="2"/>
</dbReference>
<keyword evidence="5" id="KW-0804">Transcription</keyword>
<dbReference type="CDD" id="cd18631">
    <property type="entry name" value="CD_HP1_like"/>
    <property type="match status" value="1"/>
</dbReference>
<dbReference type="InterPro" id="IPR023780">
    <property type="entry name" value="Chromo_domain"/>
</dbReference>
<dbReference type="CDD" id="cd00034">
    <property type="entry name" value="CSD"/>
    <property type="match status" value="1"/>
</dbReference>
<evidence type="ECO:0000256" key="5">
    <source>
        <dbReference type="ARBA" id="ARBA00023163"/>
    </source>
</evidence>
<feature type="domain" description="Chromo" evidence="9">
    <location>
        <begin position="115"/>
        <end position="173"/>
    </location>
</feature>
<dbReference type="PANTHER" id="PTHR22812">
    <property type="entry name" value="CHROMOBOX PROTEIN"/>
    <property type="match status" value="1"/>
</dbReference>
<evidence type="ECO:0000256" key="8">
    <source>
        <dbReference type="SAM" id="MobiDB-lite"/>
    </source>
</evidence>
<keyword evidence="4" id="KW-0805">Transcription regulation</keyword>
<feature type="domain" description="Chromo" evidence="9">
    <location>
        <begin position="36"/>
        <end position="94"/>
    </location>
</feature>
<protein>
    <recommendedName>
        <fullName evidence="7">Heterochromatin protein 1</fullName>
    </recommendedName>
</protein>
<dbReference type="InterPro" id="IPR008251">
    <property type="entry name" value="Chromo_shadow_dom"/>
</dbReference>
<dbReference type="OrthoDB" id="433924at2759"/>
<organism evidence="10 11">
    <name type="scientific">Ceutorhynchus assimilis</name>
    <name type="common">cabbage seed weevil</name>
    <dbReference type="NCBI Taxonomy" id="467358"/>
    <lineage>
        <taxon>Eukaryota</taxon>
        <taxon>Metazoa</taxon>
        <taxon>Ecdysozoa</taxon>
        <taxon>Arthropoda</taxon>
        <taxon>Hexapoda</taxon>
        <taxon>Insecta</taxon>
        <taxon>Pterygota</taxon>
        <taxon>Neoptera</taxon>
        <taxon>Endopterygota</taxon>
        <taxon>Coleoptera</taxon>
        <taxon>Polyphaga</taxon>
        <taxon>Cucujiformia</taxon>
        <taxon>Curculionidae</taxon>
        <taxon>Ceutorhynchinae</taxon>
        <taxon>Ceutorhynchus</taxon>
    </lineage>
</organism>
<dbReference type="PRINTS" id="PR00504">
    <property type="entry name" value="CHROMODOMAIN"/>
</dbReference>
<sequence>MHIFFSLSSNLVFSSARQSSDGSSTSTSQPQPPAEFSVEKILDKRTRNGKVEYLLKWKGYNEEDNTWEPQENLDCPELISAYEAQNNQVMADAEDKNKGKNITEDNRPRGFDRGLEPLKIVGATNATGELLFLMMWKNCKEADLVPSSQANARCPEVVIKYYENKKLWHTVDPIIELD</sequence>
<evidence type="ECO:0000256" key="3">
    <source>
        <dbReference type="ARBA" id="ARBA00022853"/>
    </source>
</evidence>
<dbReference type="Proteomes" id="UP001152799">
    <property type="component" value="Chromosome 5"/>
</dbReference>
<comment type="subcellular location">
    <subcellularLocation>
        <location evidence="1">Nucleus</location>
    </subcellularLocation>
</comment>
<keyword evidence="2" id="KW-0677">Repeat</keyword>
<evidence type="ECO:0000313" key="10">
    <source>
        <dbReference type="EMBL" id="CAG9768793.1"/>
    </source>
</evidence>
<dbReference type="GO" id="GO:0005634">
    <property type="term" value="C:nucleus"/>
    <property type="evidence" value="ECO:0007669"/>
    <property type="project" value="UniProtKB-SubCell"/>
</dbReference>